<accession>A0A6L3ZFE9</accession>
<evidence type="ECO:0000256" key="1">
    <source>
        <dbReference type="SAM" id="SignalP"/>
    </source>
</evidence>
<feature type="signal peptide" evidence="1">
    <location>
        <begin position="1"/>
        <end position="19"/>
    </location>
</feature>
<proteinExistence type="predicted"/>
<reference evidence="2 3" key="1">
    <citation type="submission" date="2019-10" db="EMBL/GenBank/DDBJ databases">
        <title>Genome sequence of Phaeocystidibacter marisrubri JCM30614 (type strain).</title>
        <authorList>
            <person name="Bowman J.P."/>
        </authorList>
    </citation>
    <scope>NUCLEOTIDE SEQUENCE [LARGE SCALE GENOMIC DNA]</scope>
    <source>
        <strain evidence="2 3">JCM 30614</strain>
    </source>
</reference>
<evidence type="ECO:0008006" key="4">
    <source>
        <dbReference type="Google" id="ProtNLM"/>
    </source>
</evidence>
<name>A0A6L3ZFE9_9FLAO</name>
<comment type="caution">
    <text evidence="2">The sequence shown here is derived from an EMBL/GenBank/DDBJ whole genome shotgun (WGS) entry which is preliminary data.</text>
</comment>
<dbReference type="OrthoDB" id="9839281at2"/>
<keyword evidence="3" id="KW-1185">Reference proteome</keyword>
<organism evidence="2 3">
    <name type="scientific">Phaeocystidibacter marisrubri</name>
    <dbReference type="NCBI Taxonomy" id="1577780"/>
    <lineage>
        <taxon>Bacteria</taxon>
        <taxon>Pseudomonadati</taxon>
        <taxon>Bacteroidota</taxon>
        <taxon>Flavobacteriia</taxon>
        <taxon>Flavobacteriales</taxon>
        <taxon>Phaeocystidibacteraceae</taxon>
        <taxon>Phaeocystidibacter</taxon>
    </lineage>
</organism>
<dbReference type="Proteomes" id="UP000484164">
    <property type="component" value="Unassembled WGS sequence"/>
</dbReference>
<dbReference type="AlphaFoldDB" id="A0A6L3ZFE9"/>
<protein>
    <recommendedName>
        <fullName evidence="4">Nuclear transport factor 2 family protein</fullName>
    </recommendedName>
</protein>
<gene>
    <name evidence="2" type="ORF">F8C82_10665</name>
</gene>
<evidence type="ECO:0000313" key="2">
    <source>
        <dbReference type="EMBL" id="KAB2816142.1"/>
    </source>
</evidence>
<dbReference type="RefSeq" id="WP_151693570.1">
    <property type="nucleotide sequence ID" value="NZ_BMGX01000001.1"/>
</dbReference>
<evidence type="ECO:0000313" key="3">
    <source>
        <dbReference type="Proteomes" id="UP000484164"/>
    </source>
</evidence>
<feature type="chain" id="PRO_5026760523" description="Nuclear transport factor 2 family protein" evidence="1">
    <location>
        <begin position="20"/>
        <end position="160"/>
    </location>
</feature>
<sequence>MAKIIHLLSFLILGTTAMAQTQIDPDSVMTVVLNALTTEEHTAHGNIDSLLAAGSWEALAYWDMTTPKTVESLQEAVGDRYSFGESEFQIDLIDPNNPRQVGISVKGQYRRSDYTLSLFTEANGPKQQLDIWYIDEKYLVIELDKLRIFLTHEKSYYLLD</sequence>
<dbReference type="EMBL" id="WBVQ01000002">
    <property type="protein sequence ID" value="KAB2816142.1"/>
    <property type="molecule type" value="Genomic_DNA"/>
</dbReference>
<keyword evidence="1" id="KW-0732">Signal</keyword>